<keyword evidence="5 6" id="KW-1015">Disulfide bond</keyword>
<feature type="chain" id="PRO_5046888183" evidence="7">
    <location>
        <begin position="24"/>
        <end position="450"/>
    </location>
</feature>
<organism evidence="10 11">
    <name type="scientific">Limulus polyphemus</name>
    <name type="common">Atlantic horseshoe crab</name>
    <dbReference type="NCBI Taxonomy" id="6850"/>
    <lineage>
        <taxon>Eukaryota</taxon>
        <taxon>Metazoa</taxon>
        <taxon>Ecdysozoa</taxon>
        <taxon>Arthropoda</taxon>
        <taxon>Chelicerata</taxon>
        <taxon>Merostomata</taxon>
        <taxon>Xiphosura</taxon>
        <taxon>Limulidae</taxon>
        <taxon>Limulus</taxon>
    </lineage>
</organism>
<evidence type="ECO:0000256" key="3">
    <source>
        <dbReference type="ARBA" id="ARBA00022687"/>
    </source>
</evidence>
<keyword evidence="7" id="KW-0732">Signal</keyword>
<keyword evidence="3" id="KW-0879">Wnt signaling pathway</keyword>
<dbReference type="Proteomes" id="UP000694941">
    <property type="component" value="Unplaced"/>
</dbReference>
<reference evidence="11" key="1">
    <citation type="submission" date="2025-08" db="UniProtKB">
        <authorList>
            <consortium name="RefSeq"/>
        </authorList>
    </citation>
    <scope>IDENTIFICATION</scope>
    <source>
        <tissue evidence="11">Muscle</tissue>
    </source>
</reference>
<dbReference type="GeneID" id="106461398"/>
<protein>
    <submittedName>
        <fullName evidence="11">Secreted frizzled-related protein 5-like isoform X1</fullName>
    </submittedName>
</protein>
<dbReference type="PANTHER" id="PTHR11309">
    <property type="entry name" value="FRIZZLED"/>
    <property type="match status" value="1"/>
</dbReference>
<feature type="domain" description="FZ" evidence="8">
    <location>
        <begin position="40"/>
        <end position="152"/>
    </location>
</feature>
<dbReference type="PROSITE" id="PS50189">
    <property type="entry name" value="NTR"/>
    <property type="match status" value="2"/>
</dbReference>
<dbReference type="Gene3D" id="1.10.2000.10">
    <property type="entry name" value="Frizzled cysteine-rich domain"/>
    <property type="match status" value="1"/>
</dbReference>
<sequence length="450" mass="51347">MDLLLYLHRILIVSGLLAGMGSSYQTSWNLLGMRTTPPPCVEIPQTLTLCNGIGYNQMRLPNLLGHDRMAEVAQQASHWVSLLNLKCHPDTRLFLCSLFSPVCLDRLIYPCRSLCEAVRQGCERRMNTYGYPWPDMVRCDQFPMDNDMCITVQSPASDEEEPAPCIACSQPDTYENMIDNFCRADFVFKTRVRKLRNEELRFRKTRVFKMKEGAVTIDDLKKPVFEHPNMSKCCGDLIGKLDTRGRVLVMGVKKKSSLFPTLIIPWENSNKVIRKARKTMKKFDCSNPATVLTTSKITNFIKPKPKRRPGQRGRGWKSTPGASVSCAGCNQPQTLKNLLDKFCTADYVIKTRIKKIKNNKMKCKRSRILKLEEGAASREELIAPTFTHPNMTECCGNILESVQDRKKRVIIMGDKNEADLITNLVLPWRNNTKLIKRVLRVAKKKGCYSR</sequence>
<evidence type="ECO:0000313" key="11">
    <source>
        <dbReference type="RefSeq" id="XP_022244057.1"/>
    </source>
</evidence>
<dbReference type="SUPFAM" id="SSF63501">
    <property type="entry name" value="Frizzled cysteine-rich domain"/>
    <property type="match status" value="1"/>
</dbReference>
<feature type="disulfide bond" evidence="6">
    <location>
        <begin position="50"/>
        <end position="96"/>
    </location>
</feature>
<dbReference type="InterPro" id="IPR001134">
    <property type="entry name" value="Netrin_domain"/>
</dbReference>
<gene>
    <name evidence="11" type="primary">LOC106461398</name>
</gene>
<feature type="domain" description="NTR" evidence="9">
    <location>
        <begin position="165"/>
        <end position="285"/>
    </location>
</feature>
<evidence type="ECO:0000256" key="6">
    <source>
        <dbReference type="PROSITE-ProRule" id="PRU00090"/>
    </source>
</evidence>
<dbReference type="SMART" id="SM00063">
    <property type="entry name" value="FRI"/>
    <property type="match status" value="1"/>
</dbReference>
<accession>A0ABM1SKA1</accession>
<evidence type="ECO:0000256" key="1">
    <source>
        <dbReference type="ARBA" id="ARBA00010054"/>
    </source>
</evidence>
<dbReference type="PANTHER" id="PTHR11309:SF148">
    <property type="entry name" value="SECRETED FRIZZLED-RELATED PROTEIN 1"/>
    <property type="match status" value="1"/>
</dbReference>
<evidence type="ECO:0000313" key="10">
    <source>
        <dbReference type="Proteomes" id="UP000694941"/>
    </source>
</evidence>
<feature type="disulfide bond" evidence="6">
    <location>
        <begin position="115"/>
        <end position="139"/>
    </location>
</feature>
<keyword evidence="10" id="KW-1185">Reference proteome</keyword>
<dbReference type="Pfam" id="PF01392">
    <property type="entry name" value="Fz"/>
    <property type="match status" value="1"/>
</dbReference>
<dbReference type="Gene3D" id="2.40.50.120">
    <property type="match status" value="1"/>
</dbReference>
<evidence type="ECO:0000259" key="9">
    <source>
        <dbReference type="PROSITE" id="PS50189"/>
    </source>
</evidence>
<keyword evidence="2" id="KW-0217">Developmental protein</keyword>
<evidence type="ECO:0000256" key="4">
    <source>
        <dbReference type="ARBA" id="ARBA00022782"/>
    </source>
</evidence>
<feature type="domain" description="NTR" evidence="9">
    <location>
        <begin position="326"/>
        <end position="447"/>
    </location>
</feature>
<evidence type="ECO:0000256" key="5">
    <source>
        <dbReference type="ARBA" id="ARBA00023157"/>
    </source>
</evidence>
<dbReference type="InterPro" id="IPR020067">
    <property type="entry name" value="Frizzled_dom"/>
</dbReference>
<evidence type="ECO:0000259" key="8">
    <source>
        <dbReference type="PROSITE" id="PS50038"/>
    </source>
</evidence>
<comment type="similarity">
    <text evidence="1">Belongs to the secreted frizzled-related protein (sFRP) family.</text>
</comment>
<dbReference type="RefSeq" id="XP_022244057.1">
    <property type="nucleotide sequence ID" value="XM_022388349.1"/>
</dbReference>
<comment type="caution">
    <text evidence="6">Lacks conserved residue(s) required for the propagation of feature annotation.</text>
</comment>
<dbReference type="InterPro" id="IPR015526">
    <property type="entry name" value="Frizzled/SFRP"/>
</dbReference>
<proteinExistence type="inferred from homology"/>
<dbReference type="PROSITE" id="PS50038">
    <property type="entry name" value="FZ"/>
    <property type="match status" value="1"/>
</dbReference>
<keyword evidence="4" id="KW-0221">Differentiation</keyword>
<dbReference type="InterPro" id="IPR008993">
    <property type="entry name" value="TIMP-like_OB-fold"/>
</dbReference>
<dbReference type="InterPro" id="IPR036790">
    <property type="entry name" value="Frizzled_dom_sf"/>
</dbReference>
<dbReference type="SUPFAM" id="SSF50242">
    <property type="entry name" value="TIMP-like"/>
    <property type="match status" value="2"/>
</dbReference>
<evidence type="ECO:0000256" key="2">
    <source>
        <dbReference type="ARBA" id="ARBA00022473"/>
    </source>
</evidence>
<evidence type="ECO:0000256" key="7">
    <source>
        <dbReference type="SAM" id="SignalP"/>
    </source>
</evidence>
<name>A0ABM1SKA1_LIMPO</name>
<feature type="signal peptide" evidence="7">
    <location>
        <begin position="1"/>
        <end position="23"/>
    </location>
</feature>